<proteinExistence type="predicted"/>
<protein>
    <recommendedName>
        <fullName evidence="4">Geranylgeranyl pyrophosphate synthetase</fullName>
    </recommendedName>
</protein>
<sequence>MDQRGRKNGPYHGRDGGRWRAHGGTRRRTVLATLPPPLGEIVATIQLEDIDDSESQGDKRAQITNSQYLTSYNWITGADHHIVVPGEPPAWTPLPEHIQLREDSGQYYHDANAARYPTYPLEPMIQAILTERPEFPLSKVDIIGCGSTLGNLLRFARGKAPSFRMLVEVVGNTVFFIRRENSPNETIPDVRGYGHTFPEAYTTWSAGVRGSESHQRLVNYDFAGMKCVVRFEVDGFLPDLIPEDLKVQKNHPSETGDVKVDDILSSIQGVVISSVRSASKDATVKALKVSKRGHYIPQQAVFDLKTRSVKRMNVQTLEEELPRLWIRQIPNFVLAYHTFGKFNDIRVQDVREELKLWEASQQPSLARFASLLHMVVSFARSVDNGKFEIEHEEGEKILNIREPGGIVKSVLPTTLASKWDFEDMSEVNS</sequence>
<comment type="caution">
    <text evidence="2">The sequence shown here is derived from an EMBL/GenBank/DDBJ whole genome shotgun (WGS) entry which is preliminary data.</text>
</comment>
<name>A0A1Q5UDC8_9EURO</name>
<dbReference type="Proteomes" id="UP000186955">
    <property type="component" value="Unassembled WGS sequence"/>
</dbReference>
<organism evidence="2 3">
    <name type="scientific">Penicillium subrubescens</name>
    <dbReference type="NCBI Taxonomy" id="1316194"/>
    <lineage>
        <taxon>Eukaryota</taxon>
        <taxon>Fungi</taxon>
        <taxon>Dikarya</taxon>
        <taxon>Ascomycota</taxon>
        <taxon>Pezizomycotina</taxon>
        <taxon>Eurotiomycetes</taxon>
        <taxon>Eurotiomycetidae</taxon>
        <taxon>Eurotiales</taxon>
        <taxon>Aspergillaceae</taxon>
        <taxon>Penicillium</taxon>
    </lineage>
</organism>
<gene>
    <name evidence="2" type="ORF">PENSUB_4105</name>
</gene>
<evidence type="ECO:0000256" key="1">
    <source>
        <dbReference type="SAM" id="MobiDB-lite"/>
    </source>
</evidence>
<evidence type="ECO:0000313" key="3">
    <source>
        <dbReference type="Proteomes" id="UP000186955"/>
    </source>
</evidence>
<dbReference type="AlphaFoldDB" id="A0A1Q5UDC8"/>
<reference evidence="2 3" key="1">
    <citation type="submission" date="2016-10" db="EMBL/GenBank/DDBJ databases">
        <title>Genome sequence of the ascomycete fungus Penicillium subrubescens.</title>
        <authorList>
            <person name="De Vries R.P."/>
            <person name="Peng M."/>
            <person name="Dilokpimol A."/>
            <person name="Hilden K."/>
            <person name="Makela M.R."/>
            <person name="Grigoriev I."/>
            <person name="Riley R."/>
            <person name="Granchi Z."/>
        </authorList>
    </citation>
    <scope>NUCLEOTIDE SEQUENCE [LARGE SCALE GENOMIC DNA]</scope>
    <source>
        <strain evidence="2 3">CBS 132785</strain>
    </source>
</reference>
<dbReference type="EMBL" id="MNBE01000319">
    <property type="protein sequence ID" value="OKP10473.1"/>
    <property type="molecule type" value="Genomic_DNA"/>
</dbReference>
<dbReference type="STRING" id="1316194.A0A1Q5UDC8"/>
<dbReference type="PANTHER" id="PTHR35179">
    <property type="entry name" value="PROTEIN CBG02620"/>
    <property type="match status" value="1"/>
</dbReference>
<accession>A0A1Q5UDC8</accession>
<feature type="region of interest" description="Disordered" evidence="1">
    <location>
        <begin position="1"/>
        <end position="27"/>
    </location>
</feature>
<evidence type="ECO:0000313" key="2">
    <source>
        <dbReference type="EMBL" id="OKP10473.1"/>
    </source>
</evidence>
<evidence type="ECO:0008006" key="4">
    <source>
        <dbReference type="Google" id="ProtNLM"/>
    </source>
</evidence>
<dbReference type="PANTHER" id="PTHR35179:SF2">
    <property type="entry name" value="START DOMAIN-CONTAINING PROTEIN"/>
    <property type="match status" value="1"/>
</dbReference>
<keyword evidence="3" id="KW-1185">Reference proteome</keyword>
<dbReference type="OrthoDB" id="5393654at2759"/>